<name>A0ABM5UVJ9_9COXI</name>
<sequence>MKLFCVRHGHAEQLLNPAGKRPLTQEGTDEVSKVAAYLKHRGVHVVHLMHSGKLRAQQSAEILAAAVAEGQAIEVCPLLGSDHPTVPLIDLIQEWHDDTMLVGHMPFISQLVSALILGKDSYNILRFPPGTVVCLERIENHHWILNWVVRPDLVPDRGD</sequence>
<dbReference type="NCBIfam" id="TIGR00249">
    <property type="entry name" value="sixA"/>
    <property type="match status" value="1"/>
</dbReference>
<dbReference type="InterPro" id="IPR029033">
    <property type="entry name" value="His_PPase_superfam"/>
</dbReference>
<dbReference type="Proteomes" id="UP000063965">
    <property type="component" value="Chromosome"/>
</dbReference>
<dbReference type="RefSeq" id="WP_048875647.1">
    <property type="nucleotide sequence ID" value="NZ_CP011126.1"/>
</dbReference>
<organism evidence="1 2">
    <name type="scientific">Candidatus Coxiella mudrowiae</name>
    <dbReference type="NCBI Taxonomy" id="2054173"/>
    <lineage>
        <taxon>Bacteria</taxon>
        <taxon>Pseudomonadati</taxon>
        <taxon>Pseudomonadota</taxon>
        <taxon>Gammaproteobacteria</taxon>
        <taxon>Legionellales</taxon>
        <taxon>Coxiellaceae</taxon>
        <taxon>Coxiella</taxon>
    </lineage>
</organism>
<evidence type="ECO:0000313" key="1">
    <source>
        <dbReference type="EMBL" id="AKQ33970.1"/>
    </source>
</evidence>
<accession>A0ABM5UVJ9</accession>
<dbReference type="SUPFAM" id="SSF53254">
    <property type="entry name" value="Phosphoglycerate mutase-like"/>
    <property type="match status" value="1"/>
</dbReference>
<dbReference type="Gene3D" id="3.40.50.1240">
    <property type="entry name" value="Phosphoglycerate mutase-like"/>
    <property type="match status" value="1"/>
</dbReference>
<protein>
    <submittedName>
        <fullName evidence="1">Phosphohistidine phosphatase SixA-like protein</fullName>
    </submittedName>
</protein>
<dbReference type="InterPro" id="IPR004449">
    <property type="entry name" value="SixA"/>
</dbReference>
<reference evidence="1 2" key="1">
    <citation type="journal article" date="2015" name="Genome Biol. Evol.">
        <title>Distinctive Genome Reduction Rates Revealed by Genomic Analyses of Two Coxiella-Like Endosymbionts in Ticks.</title>
        <authorList>
            <person name="Gottlieb Y."/>
            <person name="Lalzar I."/>
            <person name="Klasson L."/>
        </authorList>
    </citation>
    <scope>NUCLEOTIDE SEQUENCE [LARGE SCALE GENOMIC DNA]</scope>
    <source>
        <strain evidence="1 2">CRt</strain>
    </source>
</reference>
<gene>
    <name evidence="1" type="primary">sixA</name>
    <name evidence="1" type="ORF">CleRT_14520</name>
</gene>
<dbReference type="Pfam" id="PF00300">
    <property type="entry name" value="His_Phos_1"/>
    <property type="match status" value="1"/>
</dbReference>
<dbReference type="InterPro" id="IPR013078">
    <property type="entry name" value="His_Pase_superF_clade-1"/>
</dbReference>
<keyword evidence="2" id="KW-1185">Reference proteome</keyword>
<proteinExistence type="predicted"/>
<evidence type="ECO:0000313" key="2">
    <source>
        <dbReference type="Proteomes" id="UP000063965"/>
    </source>
</evidence>
<dbReference type="EMBL" id="CP011126">
    <property type="protein sequence ID" value="AKQ33970.1"/>
    <property type="molecule type" value="Genomic_DNA"/>
</dbReference>
<dbReference type="CDD" id="cd07067">
    <property type="entry name" value="HP_PGM_like"/>
    <property type="match status" value="1"/>
</dbReference>